<reference evidence="2" key="1">
    <citation type="journal article" date="2020" name="mSystems">
        <title>Genome- and Community-Level Interaction Insights into Carbon Utilization and Element Cycling Functions of Hydrothermarchaeota in Hydrothermal Sediment.</title>
        <authorList>
            <person name="Zhou Z."/>
            <person name="Liu Y."/>
            <person name="Xu W."/>
            <person name="Pan J."/>
            <person name="Luo Z.H."/>
            <person name="Li M."/>
        </authorList>
    </citation>
    <scope>NUCLEOTIDE SEQUENCE [LARGE SCALE GENOMIC DNA]</scope>
    <source>
        <strain evidence="2">SpSt-413</strain>
    </source>
</reference>
<feature type="transmembrane region" description="Helical" evidence="1">
    <location>
        <begin position="78"/>
        <end position="100"/>
    </location>
</feature>
<organism evidence="2">
    <name type="scientific">Fundidesulfovibrio putealis</name>
    <dbReference type="NCBI Taxonomy" id="270496"/>
    <lineage>
        <taxon>Bacteria</taxon>
        <taxon>Pseudomonadati</taxon>
        <taxon>Thermodesulfobacteriota</taxon>
        <taxon>Desulfovibrionia</taxon>
        <taxon>Desulfovibrionales</taxon>
        <taxon>Desulfovibrionaceae</taxon>
        <taxon>Fundidesulfovibrio</taxon>
    </lineage>
</organism>
<name>A0A7C4AHC8_9BACT</name>
<sequence length="134" mass="13721">MSINDAGGTPGGAGRFFMGLAMLIAGGYLFLSAVRVHHLFSMGYGLFSLGGVRVTTGMTLIPTVIGIGLIFHNARNPLGWLLGLGGLLAICVGVVASIQFSLADMTLFDLLVILTLLAGGAGLFVSSLRGARPA</sequence>
<proteinExistence type="predicted"/>
<keyword evidence="1" id="KW-0472">Membrane</keyword>
<dbReference type="AlphaFoldDB" id="A0A7C4AHC8"/>
<evidence type="ECO:0000256" key="1">
    <source>
        <dbReference type="SAM" id="Phobius"/>
    </source>
</evidence>
<keyword evidence="1" id="KW-1133">Transmembrane helix</keyword>
<evidence type="ECO:0000313" key="2">
    <source>
        <dbReference type="EMBL" id="HGG92800.1"/>
    </source>
</evidence>
<keyword evidence="1" id="KW-0812">Transmembrane</keyword>
<accession>A0A7C4AHC8</accession>
<feature type="transmembrane region" description="Helical" evidence="1">
    <location>
        <begin position="51"/>
        <end position="71"/>
    </location>
</feature>
<gene>
    <name evidence="2" type="ORF">ENR59_07600</name>
</gene>
<comment type="caution">
    <text evidence="2">The sequence shown here is derived from an EMBL/GenBank/DDBJ whole genome shotgun (WGS) entry which is preliminary data.</text>
</comment>
<feature type="transmembrane region" description="Helical" evidence="1">
    <location>
        <begin position="106"/>
        <end position="128"/>
    </location>
</feature>
<feature type="transmembrane region" description="Helical" evidence="1">
    <location>
        <begin position="12"/>
        <end position="31"/>
    </location>
</feature>
<dbReference type="EMBL" id="DSRP01000524">
    <property type="protein sequence ID" value="HGG92800.1"/>
    <property type="molecule type" value="Genomic_DNA"/>
</dbReference>
<protein>
    <submittedName>
        <fullName evidence="2">Uncharacterized protein</fullName>
    </submittedName>
</protein>